<feature type="domain" description="Cwf19-like C-terminal" evidence="3">
    <location>
        <begin position="207"/>
        <end position="331"/>
    </location>
</feature>
<accession>A0ABQ9LJA2</accession>
<dbReference type="PANTHER" id="PTHR12072">
    <property type="entry name" value="CWF19, CELL CYCLE CONTROL PROTEIN"/>
    <property type="match status" value="1"/>
</dbReference>
<feature type="domain" description="Cwf19-like C-terminal" evidence="3">
    <location>
        <begin position="45"/>
        <end position="104"/>
    </location>
</feature>
<dbReference type="PANTHER" id="PTHR12072:SF5">
    <property type="entry name" value="CWF19-LIKE PROTEIN 2"/>
    <property type="match status" value="1"/>
</dbReference>
<dbReference type="Pfam" id="PF04677">
    <property type="entry name" value="CwfJ_C_1"/>
    <property type="match status" value="2"/>
</dbReference>
<evidence type="ECO:0000313" key="4">
    <source>
        <dbReference type="EMBL" id="KAJ9167337.1"/>
    </source>
</evidence>
<dbReference type="EMBL" id="JARPOI010000012">
    <property type="protein sequence ID" value="KAJ9167337.1"/>
    <property type="molecule type" value="Genomic_DNA"/>
</dbReference>
<proteinExistence type="inferred from homology"/>
<dbReference type="InterPro" id="IPR006767">
    <property type="entry name" value="Cwf19-like_C_dom-2"/>
</dbReference>
<comment type="caution">
    <text evidence="4">The sequence shown here is derived from an EMBL/GenBank/DDBJ whole genome shotgun (WGS) entry which is preliminary data.</text>
</comment>
<gene>
    <name evidence="4" type="ORF">P3X46_022000</name>
</gene>
<name>A0ABQ9LJA2_HEVBR</name>
<dbReference type="Pfam" id="PF04676">
    <property type="entry name" value="CwfJ_C_2"/>
    <property type="match status" value="1"/>
</dbReference>
<dbReference type="InterPro" id="IPR036265">
    <property type="entry name" value="HIT-like_sf"/>
</dbReference>
<dbReference type="Proteomes" id="UP001174677">
    <property type="component" value="Chromosome 12"/>
</dbReference>
<organism evidence="4 5">
    <name type="scientific">Hevea brasiliensis</name>
    <name type="common">Para rubber tree</name>
    <name type="synonym">Siphonia brasiliensis</name>
    <dbReference type="NCBI Taxonomy" id="3981"/>
    <lineage>
        <taxon>Eukaryota</taxon>
        <taxon>Viridiplantae</taxon>
        <taxon>Streptophyta</taxon>
        <taxon>Embryophyta</taxon>
        <taxon>Tracheophyta</taxon>
        <taxon>Spermatophyta</taxon>
        <taxon>Magnoliopsida</taxon>
        <taxon>eudicotyledons</taxon>
        <taxon>Gunneridae</taxon>
        <taxon>Pentapetalae</taxon>
        <taxon>rosids</taxon>
        <taxon>fabids</taxon>
        <taxon>Malpighiales</taxon>
        <taxon>Euphorbiaceae</taxon>
        <taxon>Crotonoideae</taxon>
        <taxon>Micrandreae</taxon>
        <taxon>Hevea</taxon>
    </lineage>
</organism>
<protein>
    <recommendedName>
        <fullName evidence="6">Cwf19-like C-terminal domain-containing protein</fullName>
    </recommendedName>
</protein>
<dbReference type="InterPro" id="IPR040194">
    <property type="entry name" value="Cwf19-like"/>
</dbReference>
<evidence type="ECO:0000259" key="2">
    <source>
        <dbReference type="Pfam" id="PF04676"/>
    </source>
</evidence>
<comment type="similarity">
    <text evidence="1">Belongs to the CWF19 family.</text>
</comment>
<keyword evidence="5" id="KW-1185">Reference proteome</keyword>
<feature type="domain" description="Cwf19-like protein C-terminal" evidence="2">
    <location>
        <begin position="340"/>
        <end position="437"/>
    </location>
</feature>
<reference evidence="4 5" key="1">
    <citation type="journal article" date="2023" name="Plant Biotechnol. J.">
        <title>Chromosome-level wild Hevea brasiliensis genome provides new tools for genomic-assisted breeding and valuable loci to elevate rubber yield.</title>
        <authorList>
            <person name="Cheng H."/>
            <person name="Song X."/>
            <person name="Hu Y."/>
            <person name="Wu T."/>
            <person name="Yang Q."/>
            <person name="An Z."/>
            <person name="Feng S."/>
            <person name="Deng Z."/>
            <person name="Wu W."/>
            <person name="Zeng X."/>
            <person name="Tu M."/>
            <person name="Wang X."/>
            <person name="Huang H."/>
        </authorList>
    </citation>
    <scope>NUCLEOTIDE SEQUENCE [LARGE SCALE GENOMIC DNA]</scope>
    <source>
        <strain evidence="4">MT/VB/25A 57/8</strain>
    </source>
</reference>
<sequence length="441" mass="52122">MRRAHDCLSWGKRKRQEAENIKLIQNKQYGRADDEYDFEDGPCRKSRKKVATQQERFLFCFENPNQPKHLVVSIANFTYLMLPQWQPVIPGHCFILPMQHLHKSPHIIYINPNSNHPIYTNSTLLHFLSYQLFKHPYGINFHHLKTATLTRFMAAKIRVLQFHFISNDCLSWGKRKRQEAENIKLIQNKQYGRADDEYDFEDGPCRKSRKKVATQQERCLFCFENPNQPKHLVVSIANFTYLMLPQWQPVVPGHCFILPMQHESATRSVDNYVWEEIRNFKKCLIMMFAKQGKDLVFLETVMGLAQQRRHCLIECIPLPQKIAKQGPLYFKKAIEEAEHEWSQHNAKKLIDTSVKGLRGSVPKDFPYFHVEFGLNSGFVHVIDDERQFKSTFGLDVIKGMLRLPEEEVYRRWRHESVDAKKQAVANFARDWEPFDWTKQLD</sequence>
<dbReference type="InterPro" id="IPR006768">
    <property type="entry name" value="Cwf19-like_C_dom-1"/>
</dbReference>
<evidence type="ECO:0008006" key="6">
    <source>
        <dbReference type="Google" id="ProtNLM"/>
    </source>
</evidence>
<dbReference type="SUPFAM" id="SSF54197">
    <property type="entry name" value="HIT-like"/>
    <property type="match status" value="1"/>
</dbReference>
<evidence type="ECO:0000313" key="5">
    <source>
        <dbReference type="Proteomes" id="UP001174677"/>
    </source>
</evidence>
<evidence type="ECO:0000259" key="3">
    <source>
        <dbReference type="Pfam" id="PF04677"/>
    </source>
</evidence>
<evidence type="ECO:0000256" key="1">
    <source>
        <dbReference type="ARBA" id="ARBA00006795"/>
    </source>
</evidence>